<dbReference type="SUPFAM" id="SSF55729">
    <property type="entry name" value="Acyl-CoA N-acyltransferases (Nat)"/>
    <property type="match status" value="1"/>
</dbReference>
<dbReference type="EMBL" id="FWFZ01000014">
    <property type="protein sequence ID" value="SLN59428.1"/>
    <property type="molecule type" value="Genomic_DNA"/>
</dbReference>
<evidence type="ECO:0000313" key="3">
    <source>
        <dbReference type="Proteomes" id="UP000193900"/>
    </source>
</evidence>
<dbReference type="InterPro" id="IPR016181">
    <property type="entry name" value="Acyl_CoA_acyltransferase"/>
</dbReference>
<reference evidence="2 3" key="1">
    <citation type="submission" date="2017-03" db="EMBL/GenBank/DDBJ databases">
        <authorList>
            <person name="Afonso C.L."/>
            <person name="Miller P.J."/>
            <person name="Scott M.A."/>
            <person name="Spackman E."/>
            <person name="Goraichik I."/>
            <person name="Dimitrov K.M."/>
            <person name="Suarez D.L."/>
            <person name="Swayne D.E."/>
        </authorList>
    </citation>
    <scope>NUCLEOTIDE SEQUENCE [LARGE SCALE GENOMIC DNA]</scope>
    <source>
        <strain evidence="2 3">CECT 7023</strain>
    </source>
</reference>
<evidence type="ECO:0000313" key="2">
    <source>
        <dbReference type="EMBL" id="SLN59428.1"/>
    </source>
</evidence>
<name>A0A1Y5TFU6_9RHOB</name>
<evidence type="ECO:0000259" key="1">
    <source>
        <dbReference type="PROSITE" id="PS51186"/>
    </source>
</evidence>
<dbReference type="Gene3D" id="3.40.630.30">
    <property type="match status" value="1"/>
</dbReference>
<organism evidence="2 3">
    <name type="scientific">Roseisalinus antarcticus</name>
    <dbReference type="NCBI Taxonomy" id="254357"/>
    <lineage>
        <taxon>Bacteria</taxon>
        <taxon>Pseudomonadati</taxon>
        <taxon>Pseudomonadota</taxon>
        <taxon>Alphaproteobacteria</taxon>
        <taxon>Rhodobacterales</taxon>
        <taxon>Roseobacteraceae</taxon>
        <taxon>Roseisalinus</taxon>
    </lineage>
</organism>
<sequence length="179" mass="19825">MFDTDTDQPTIQADRFVLRPVRKSDVGLVSLYCGEKRMAEMTRSVPHPLPPGAVEAMIEKARAEGRKEDLWAIDGQATGLAEVIGLISLERLDREQSEISFWIAPSLWNSGLATEAVRALLQANPQRARQIFAAVFQDNPGSARVLVNCGFDYLGDAEAWSVARRAMVPTWTYMFKPGG</sequence>
<dbReference type="AlphaFoldDB" id="A0A1Y5TFU6"/>
<dbReference type="Proteomes" id="UP000193900">
    <property type="component" value="Unassembled WGS sequence"/>
</dbReference>
<gene>
    <name evidence="2" type="ORF">ROA7023_02724</name>
</gene>
<dbReference type="PROSITE" id="PS51186">
    <property type="entry name" value="GNAT"/>
    <property type="match status" value="1"/>
</dbReference>
<feature type="domain" description="N-acetyltransferase" evidence="1">
    <location>
        <begin position="16"/>
        <end position="179"/>
    </location>
</feature>
<accession>A0A1Y5TFU6</accession>
<dbReference type="PANTHER" id="PTHR43792">
    <property type="entry name" value="GNAT FAMILY, PUTATIVE (AFU_ORTHOLOGUE AFUA_3G00765)-RELATED-RELATED"/>
    <property type="match status" value="1"/>
</dbReference>
<protein>
    <recommendedName>
        <fullName evidence="1">N-acetyltransferase domain-containing protein</fullName>
    </recommendedName>
</protein>
<dbReference type="Pfam" id="PF13302">
    <property type="entry name" value="Acetyltransf_3"/>
    <property type="match status" value="1"/>
</dbReference>
<dbReference type="InterPro" id="IPR051531">
    <property type="entry name" value="N-acetyltransferase"/>
</dbReference>
<proteinExistence type="predicted"/>
<dbReference type="InterPro" id="IPR000182">
    <property type="entry name" value="GNAT_dom"/>
</dbReference>
<keyword evidence="3" id="KW-1185">Reference proteome</keyword>
<dbReference type="RefSeq" id="WP_085879554.1">
    <property type="nucleotide sequence ID" value="NZ_FWFZ01000014.1"/>
</dbReference>
<dbReference type="GO" id="GO:0016747">
    <property type="term" value="F:acyltransferase activity, transferring groups other than amino-acyl groups"/>
    <property type="evidence" value="ECO:0007669"/>
    <property type="project" value="InterPro"/>
</dbReference>
<dbReference type="OrthoDB" id="9804153at2"/>